<dbReference type="EMBL" id="JPKY01000099">
    <property type="protein sequence ID" value="KFH42266.1"/>
    <property type="molecule type" value="Genomic_DNA"/>
</dbReference>
<feature type="region of interest" description="Disordered" evidence="1">
    <location>
        <begin position="1"/>
        <end position="91"/>
    </location>
</feature>
<dbReference type="NCBIfam" id="TIGR02453">
    <property type="entry name" value="TIGR02453 family protein"/>
    <property type="match status" value="1"/>
</dbReference>
<dbReference type="PANTHER" id="PTHR36452:SF1">
    <property type="entry name" value="DUF2461 DOMAIN-CONTAINING PROTEIN"/>
    <property type="match status" value="1"/>
</dbReference>
<gene>
    <name evidence="2" type="ORF">ACRE_070030</name>
</gene>
<dbReference type="HOGENOM" id="CLU_036742_0_0_1"/>
<sequence>MPARKRGASEPYEGGRRRSRRISSTPKKSSYFEDPEDEPSERPRKRGRPSRRSRIAKEEADDEFDDYNDEVEEPAQENEDEDDEVDEDAPMKKTIIPLEKMRDTGGIEYEDEKLHKNTVLFLRDLKANNKRSWLKYWQSFVEATTLSIIDVDETIPELPVKDVIFRIYRDIRFSKDPTPYKPHFSAAWSRTGRKGPYACYYIHCEPKKSFIGGGLWMPEKDHLARLRDSIDRHPRRWRRALNNADFKRVFFPQIKASAPEDKVLDALAEKNKEYSLKKRPQGYETDHRDIKLLRLKSFTVGKAINESIFCADDAQDQVKEIIRGLEPFVSFLNSIVMPDPGMGGDDSEDEET</sequence>
<accession>A0A086SYT4</accession>
<organism evidence="2 3">
    <name type="scientific">Hapsidospora chrysogenum (strain ATCC 11550 / CBS 779.69 / DSM 880 / IAM 14645 / JCM 23072 / IMI 49137)</name>
    <name type="common">Acremonium chrysogenum</name>
    <dbReference type="NCBI Taxonomy" id="857340"/>
    <lineage>
        <taxon>Eukaryota</taxon>
        <taxon>Fungi</taxon>
        <taxon>Dikarya</taxon>
        <taxon>Ascomycota</taxon>
        <taxon>Pezizomycotina</taxon>
        <taxon>Sordariomycetes</taxon>
        <taxon>Hypocreomycetidae</taxon>
        <taxon>Hypocreales</taxon>
        <taxon>Bionectriaceae</taxon>
        <taxon>Hapsidospora</taxon>
    </lineage>
</organism>
<dbReference type="OrthoDB" id="2537769at2759"/>
<dbReference type="Proteomes" id="UP000029964">
    <property type="component" value="Unassembled WGS sequence"/>
</dbReference>
<name>A0A086SYT4_HAPC1</name>
<evidence type="ECO:0000313" key="2">
    <source>
        <dbReference type="EMBL" id="KFH42266.1"/>
    </source>
</evidence>
<dbReference type="STRING" id="857340.A0A086SYT4"/>
<feature type="compositionally biased region" description="Acidic residues" evidence="1">
    <location>
        <begin position="59"/>
        <end position="88"/>
    </location>
</feature>
<protein>
    <submittedName>
        <fullName evidence="2">Uncharacterized protein</fullName>
    </submittedName>
</protein>
<evidence type="ECO:0000256" key="1">
    <source>
        <dbReference type="SAM" id="MobiDB-lite"/>
    </source>
</evidence>
<dbReference type="AlphaFoldDB" id="A0A086SYT4"/>
<dbReference type="Pfam" id="PF09365">
    <property type="entry name" value="DUF2461"/>
    <property type="match status" value="1"/>
</dbReference>
<proteinExistence type="predicted"/>
<reference evidence="3" key="1">
    <citation type="journal article" date="2014" name="Genome Announc.">
        <title>Genome sequence and annotation of Acremonium chrysogenum, producer of the beta-lactam antibiotic cephalosporin C.</title>
        <authorList>
            <person name="Terfehr D."/>
            <person name="Dahlmann T.A."/>
            <person name="Specht T."/>
            <person name="Zadra I."/>
            <person name="Kuernsteiner H."/>
            <person name="Kueck U."/>
        </authorList>
    </citation>
    <scope>NUCLEOTIDE SEQUENCE [LARGE SCALE GENOMIC DNA]</scope>
    <source>
        <strain evidence="3">ATCC 11550 / CBS 779.69 / DSM 880 / IAM 14645 / JCM 23072 / IMI 49137</strain>
    </source>
</reference>
<feature type="compositionally biased region" description="Basic residues" evidence="1">
    <location>
        <begin position="43"/>
        <end position="54"/>
    </location>
</feature>
<keyword evidence="3" id="KW-1185">Reference proteome</keyword>
<evidence type="ECO:0000313" key="3">
    <source>
        <dbReference type="Proteomes" id="UP000029964"/>
    </source>
</evidence>
<dbReference type="InterPro" id="IPR012808">
    <property type="entry name" value="CHP02453"/>
</dbReference>
<comment type="caution">
    <text evidence="2">The sequence shown here is derived from an EMBL/GenBank/DDBJ whole genome shotgun (WGS) entry which is preliminary data.</text>
</comment>
<dbReference type="PANTHER" id="PTHR36452">
    <property type="entry name" value="CHROMOSOME 12, WHOLE GENOME SHOTGUN SEQUENCE"/>
    <property type="match status" value="1"/>
</dbReference>